<feature type="transmembrane region" description="Helical" evidence="5">
    <location>
        <begin position="90"/>
        <end position="108"/>
    </location>
</feature>
<accession>A0AAN9Y6Q8</accession>
<gene>
    <name evidence="6" type="ORF">V9T40_009439</name>
</gene>
<protein>
    <recommendedName>
        <fullName evidence="8">Transmembrane protein 184C</fullName>
    </recommendedName>
</protein>
<feature type="transmembrane region" description="Helical" evidence="5">
    <location>
        <begin position="211"/>
        <end position="233"/>
    </location>
</feature>
<evidence type="ECO:0000256" key="1">
    <source>
        <dbReference type="ARBA" id="ARBA00004141"/>
    </source>
</evidence>
<evidence type="ECO:0000313" key="7">
    <source>
        <dbReference type="Proteomes" id="UP001367676"/>
    </source>
</evidence>
<dbReference type="PANTHER" id="PTHR23423">
    <property type="entry name" value="ORGANIC SOLUTE TRANSPORTER-RELATED"/>
    <property type="match status" value="1"/>
</dbReference>
<feature type="transmembrane region" description="Helical" evidence="5">
    <location>
        <begin position="15"/>
        <end position="37"/>
    </location>
</feature>
<reference evidence="6 7" key="1">
    <citation type="submission" date="2024-03" db="EMBL/GenBank/DDBJ databases">
        <title>Adaptation during the transition from Ophiocordyceps entomopathogen to insect associate is accompanied by gene loss and intensified selection.</title>
        <authorList>
            <person name="Ward C.M."/>
            <person name="Onetto C.A."/>
            <person name="Borneman A.R."/>
        </authorList>
    </citation>
    <scope>NUCLEOTIDE SEQUENCE [LARGE SCALE GENOMIC DNA]</scope>
    <source>
        <strain evidence="6">AWRI1</strain>
        <tissue evidence="6">Single Adult Female</tissue>
    </source>
</reference>
<dbReference type="SMART" id="SM01417">
    <property type="entry name" value="Solute_trans_a"/>
    <property type="match status" value="1"/>
</dbReference>
<feature type="transmembrane region" description="Helical" evidence="5">
    <location>
        <begin position="245"/>
        <end position="270"/>
    </location>
</feature>
<keyword evidence="2 5" id="KW-0812">Transmembrane</keyword>
<evidence type="ECO:0000313" key="6">
    <source>
        <dbReference type="EMBL" id="KAK7601998.1"/>
    </source>
</evidence>
<evidence type="ECO:0000256" key="4">
    <source>
        <dbReference type="ARBA" id="ARBA00023136"/>
    </source>
</evidence>
<comment type="caution">
    <text evidence="6">The sequence shown here is derived from an EMBL/GenBank/DDBJ whole genome shotgun (WGS) entry which is preliminary data.</text>
</comment>
<name>A0AAN9Y6Q8_9HEMI</name>
<keyword evidence="7" id="KW-1185">Reference proteome</keyword>
<dbReference type="AlphaFoldDB" id="A0AAN9Y6Q8"/>
<dbReference type="GO" id="GO:0016020">
    <property type="term" value="C:membrane"/>
    <property type="evidence" value="ECO:0007669"/>
    <property type="project" value="UniProtKB-SubCell"/>
</dbReference>
<comment type="subcellular location">
    <subcellularLocation>
        <location evidence="1">Membrane</location>
        <topology evidence="1">Multi-pass membrane protein</topology>
    </subcellularLocation>
</comment>
<evidence type="ECO:0008006" key="8">
    <source>
        <dbReference type="Google" id="ProtNLM"/>
    </source>
</evidence>
<evidence type="ECO:0000256" key="3">
    <source>
        <dbReference type="ARBA" id="ARBA00022989"/>
    </source>
</evidence>
<feature type="transmembrane region" description="Helical" evidence="5">
    <location>
        <begin position="49"/>
        <end position="70"/>
    </location>
</feature>
<dbReference type="Proteomes" id="UP001367676">
    <property type="component" value="Unassembled WGS sequence"/>
</dbReference>
<evidence type="ECO:0000256" key="5">
    <source>
        <dbReference type="SAM" id="Phobius"/>
    </source>
</evidence>
<sequence length="413" mass="48261">MFKMSLVQLLKSWRFWIRVLILLLYVITITVVLPILIFRAIKDGLEKRFYTIPIIGGLFVIMTLPIAFRLITQHMLYYSKPKLQKHVIRILWMVPIYSLNAWFSLLYPGNTLFLNSFRECYEAYVIYSFMRFLFNYLHERYDNLDETISEKRQIPHFFPFWFLKEWKMGKELIHKCKHGILQYTVIRPMTTVFILYCHFSGDKTKEDIGFGFTLIVNNISQCVAMYCLVLFYLATKEELAPMKPIGKFLCIKAVIFFSFFQSVILYFLVFTKILKPFLKMSSFNEEEAGEDVAAYIQNFLLCFEMFVAAIGHHYSFTIEPYTDVSCTPKSWKQAFYALLDFSDVGADIKEHLGVVGTSISRHIKSRNNLIISPSYVTKSKDESSPLLKEDIEFVLLPSKEPSDSTEKGTSSSH</sequence>
<keyword evidence="4 5" id="KW-0472">Membrane</keyword>
<evidence type="ECO:0000256" key="2">
    <source>
        <dbReference type="ARBA" id="ARBA00022692"/>
    </source>
</evidence>
<keyword evidence="3 5" id="KW-1133">Transmembrane helix</keyword>
<dbReference type="Pfam" id="PF03619">
    <property type="entry name" value="Solute_trans_a"/>
    <property type="match status" value="1"/>
</dbReference>
<proteinExistence type="predicted"/>
<dbReference type="EMBL" id="JBBCAQ010000010">
    <property type="protein sequence ID" value="KAK7601998.1"/>
    <property type="molecule type" value="Genomic_DNA"/>
</dbReference>
<dbReference type="InterPro" id="IPR005178">
    <property type="entry name" value="Ostalpha/TMEM184C"/>
</dbReference>
<feature type="transmembrane region" description="Helical" evidence="5">
    <location>
        <begin position="180"/>
        <end position="199"/>
    </location>
</feature>
<organism evidence="6 7">
    <name type="scientific">Parthenolecanium corni</name>
    <dbReference type="NCBI Taxonomy" id="536013"/>
    <lineage>
        <taxon>Eukaryota</taxon>
        <taxon>Metazoa</taxon>
        <taxon>Ecdysozoa</taxon>
        <taxon>Arthropoda</taxon>
        <taxon>Hexapoda</taxon>
        <taxon>Insecta</taxon>
        <taxon>Pterygota</taxon>
        <taxon>Neoptera</taxon>
        <taxon>Paraneoptera</taxon>
        <taxon>Hemiptera</taxon>
        <taxon>Sternorrhyncha</taxon>
        <taxon>Coccoidea</taxon>
        <taxon>Coccidae</taxon>
        <taxon>Parthenolecanium</taxon>
    </lineage>
</organism>